<protein>
    <submittedName>
        <fullName evidence="1">Uncharacterized protein</fullName>
    </submittedName>
</protein>
<dbReference type="GO" id="GO:0015190">
    <property type="term" value="F:L-leucine transmembrane transporter activity"/>
    <property type="evidence" value="ECO:0007669"/>
    <property type="project" value="TreeGrafter"/>
</dbReference>
<evidence type="ECO:0000313" key="1">
    <source>
        <dbReference type="Ensembl" id="ENSNMLP00000003379.1"/>
    </source>
</evidence>
<keyword evidence="2" id="KW-1185">Reference proteome</keyword>
<name>A0A8C6SAD0_9GOBI</name>
<organism evidence="1 2">
    <name type="scientific">Neogobius melanostomus</name>
    <name type="common">round goby</name>
    <dbReference type="NCBI Taxonomy" id="47308"/>
    <lineage>
        <taxon>Eukaryota</taxon>
        <taxon>Metazoa</taxon>
        <taxon>Chordata</taxon>
        <taxon>Craniata</taxon>
        <taxon>Vertebrata</taxon>
        <taxon>Euteleostomi</taxon>
        <taxon>Actinopterygii</taxon>
        <taxon>Neopterygii</taxon>
        <taxon>Teleostei</taxon>
        <taxon>Neoteleostei</taxon>
        <taxon>Acanthomorphata</taxon>
        <taxon>Gobiaria</taxon>
        <taxon>Gobiiformes</taxon>
        <taxon>Gobioidei</taxon>
        <taxon>Gobiidae</taxon>
        <taxon>Benthophilinae</taxon>
        <taxon>Neogobiini</taxon>
        <taxon>Neogobius</taxon>
    </lineage>
</organism>
<dbReference type="InterPro" id="IPR013780">
    <property type="entry name" value="Glyco_hydro_b"/>
</dbReference>
<proteinExistence type="predicted"/>
<dbReference type="PANTHER" id="PTHR46673:SF2">
    <property type="entry name" value="4F2 CELL-SURFACE ANTIGEN HEAVY CHAIN-LIKE"/>
    <property type="match status" value="1"/>
</dbReference>
<accession>A0A8C6SAD0</accession>
<dbReference type="GO" id="GO:1904273">
    <property type="term" value="P:L-alanine import across plasma membrane"/>
    <property type="evidence" value="ECO:0007669"/>
    <property type="project" value="TreeGrafter"/>
</dbReference>
<dbReference type="Proteomes" id="UP000694523">
    <property type="component" value="Unplaced"/>
</dbReference>
<evidence type="ECO:0000313" key="2">
    <source>
        <dbReference type="Proteomes" id="UP000694523"/>
    </source>
</evidence>
<dbReference type="Gene3D" id="2.60.40.1180">
    <property type="entry name" value="Golgi alpha-mannosidase II"/>
    <property type="match status" value="1"/>
</dbReference>
<dbReference type="GO" id="GO:0016323">
    <property type="term" value="C:basolateral plasma membrane"/>
    <property type="evidence" value="ECO:0007669"/>
    <property type="project" value="TreeGrafter"/>
</dbReference>
<dbReference type="AlphaFoldDB" id="A0A8C6SAD0"/>
<dbReference type="InterPro" id="IPR042280">
    <property type="entry name" value="SLC3A2"/>
</dbReference>
<reference evidence="1" key="2">
    <citation type="submission" date="2025-09" db="UniProtKB">
        <authorList>
            <consortium name="Ensembl"/>
        </authorList>
    </citation>
    <scope>IDENTIFICATION</scope>
</reference>
<dbReference type="PANTHER" id="PTHR46673">
    <property type="entry name" value="4F2 CELL-SURFACE ANTIGEN HEAVY CHAIN"/>
    <property type="match status" value="1"/>
</dbReference>
<dbReference type="GO" id="GO:0015180">
    <property type="term" value="F:L-alanine transmembrane transporter activity"/>
    <property type="evidence" value="ECO:0007669"/>
    <property type="project" value="TreeGrafter"/>
</dbReference>
<dbReference type="GO" id="GO:0016324">
    <property type="term" value="C:apical plasma membrane"/>
    <property type="evidence" value="ECO:0007669"/>
    <property type="project" value="TreeGrafter"/>
</dbReference>
<sequence length="180" mass="19852">MRVFVQVGGKASEKLKKLLLVLLMTLPGSPFVEHDSDIDRKEVHLELASSKILNTEKDTKKRHLARALFSSLSKSRAREEALLYGTFTFLPFHSSNSTVPLPPSVLAFLRSWGCVRFLVLLNIGPETRALDSGWASSLPEAGVFVASTGMDRLGATSLDKLELQPHEAIVIKLFEAEAYS</sequence>
<dbReference type="Ensembl" id="ENSNMLT00000003866.1">
    <property type="protein sequence ID" value="ENSNMLP00000003379.1"/>
    <property type="gene ID" value="ENSNMLG00000002432.1"/>
</dbReference>
<reference evidence="1" key="1">
    <citation type="submission" date="2025-08" db="UniProtKB">
        <authorList>
            <consortium name="Ensembl"/>
        </authorList>
    </citation>
    <scope>IDENTIFICATION</scope>
</reference>
<dbReference type="GO" id="GO:0015173">
    <property type="term" value="F:aromatic amino acid transmembrane transporter activity"/>
    <property type="evidence" value="ECO:0007669"/>
    <property type="project" value="TreeGrafter"/>
</dbReference>
<dbReference type="GO" id="GO:0015823">
    <property type="term" value="P:phenylalanine transport"/>
    <property type="evidence" value="ECO:0007669"/>
    <property type="project" value="TreeGrafter"/>
</dbReference>
<dbReference type="SUPFAM" id="SSF51011">
    <property type="entry name" value="Glycosyl hydrolase domain"/>
    <property type="match status" value="1"/>
</dbReference>
<dbReference type="GO" id="GO:1903801">
    <property type="term" value="P:L-leucine import across plasma membrane"/>
    <property type="evidence" value="ECO:0007669"/>
    <property type="project" value="TreeGrafter"/>
</dbReference>